<dbReference type="InterPro" id="IPR020807">
    <property type="entry name" value="PKS_DH"/>
</dbReference>
<dbReference type="Pfam" id="PF14765">
    <property type="entry name" value="PS-DH"/>
    <property type="match status" value="1"/>
</dbReference>
<dbReference type="Gene3D" id="3.40.47.10">
    <property type="match status" value="1"/>
</dbReference>
<protein>
    <submittedName>
        <fullName evidence="9">Acyl transferase domain-containing protein/acyl carrier protein</fullName>
    </submittedName>
</protein>
<dbReference type="SUPFAM" id="SSF47336">
    <property type="entry name" value="ACP-like"/>
    <property type="match status" value="1"/>
</dbReference>
<evidence type="ECO:0000256" key="3">
    <source>
        <dbReference type="ARBA" id="ARBA00022679"/>
    </source>
</evidence>
<dbReference type="SMART" id="SM00822">
    <property type="entry name" value="PKS_KR"/>
    <property type="match status" value="1"/>
</dbReference>
<dbReference type="PANTHER" id="PTHR43775:SF37">
    <property type="entry name" value="SI:DKEY-61P9.11"/>
    <property type="match status" value="1"/>
</dbReference>
<dbReference type="SUPFAM" id="SSF52151">
    <property type="entry name" value="FabD/lysophospholipase-like"/>
    <property type="match status" value="1"/>
</dbReference>
<reference evidence="9 10" key="1">
    <citation type="submission" date="2020-10" db="EMBL/GenBank/DDBJ databases">
        <title>Sequencing the genomes of 1000 actinobacteria strains.</title>
        <authorList>
            <person name="Klenk H.-P."/>
        </authorList>
    </citation>
    <scope>NUCLEOTIDE SEQUENCE [LARGE SCALE GENOMIC DNA]</scope>
    <source>
        <strain evidence="9 10">DSM 43748</strain>
    </source>
</reference>
<dbReference type="Proteomes" id="UP000661607">
    <property type="component" value="Unassembled WGS sequence"/>
</dbReference>
<dbReference type="Pfam" id="PF00698">
    <property type="entry name" value="Acyl_transf_1"/>
    <property type="match status" value="1"/>
</dbReference>
<dbReference type="InterPro" id="IPR020841">
    <property type="entry name" value="PKS_Beta-ketoAc_synthase_dom"/>
</dbReference>
<dbReference type="InterPro" id="IPR049552">
    <property type="entry name" value="PKS_DH_N"/>
</dbReference>
<dbReference type="Pfam" id="PF00550">
    <property type="entry name" value="PP-binding"/>
    <property type="match status" value="1"/>
</dbReference>
<keyword evidence="1" id="KW-0596">Phosphopantetheine</keyword>
<feature type="active site" description="Proton donor; for dehydratase activity" evidence="4">
    <location>
        <position position="1513"/>
    </location>
</feature>
<dbReference type="InterPro" id="IPR057326">
    <property type="entry name" value="KR_dom"/>
</dbReference>
<dbReference type="SMART" id="SM00825">
    <property type="entry name" value="PKS_KS"/>
    <property type="match status" value="1"/>
</dbReference>
<feature type="domain" description="Ketosynthase family 3 (KS3)" evidence="7">
    <location>
        <begin position="6"/>
        <end position="431"/>
    </location>
</feature>
<evidence type="ECO:0000259" key="8">
    <source>
        <dbReference type="PROSITE" id="PS52019"/>
    </source>
</evidence>
<organism evidence="9 10">
    <name type="scientific">Nonomuraea africana</name>
    <dbReference type="NCBI Taxonomy" id="46171"/>
    <lineage>
        <taxon>Bacteria</taxon>
        <taxon>Bacillati</taxon>
        <taxon>Actinomycetota</taxon>
        <taxon>Actinomycetes</taxon>
        <taxon>Streptosporangiales</taxon>
        <taxon>Streptosporangiaceae</taxon>
        <taxon>Nonomuraea</taxon>
    </lineage>
</organism>
<dbReference type="SUPFAM" id="SSF55048">
    <property type="entry name" value="Probable ACP-binding domain of malonyl-CoA ACP transacylase"/>
    <property type="match status" value="1"/>
</dbReference>
<comment type="caution">
    <text evidence="9">The sequence shown here is derived from an EMBL/GenBank/DDBJ whole genome shotgun (WGS) entry which is preliminary data.</text>
</comment>
<dbReference type="Pfam" id="PF21394">
    <property type="entry name" value="Beta-ketacyl_N"/>
    <property type="match status" value="1"/>
</dbReference>
<keyword evidence="10" id="KW-1185">Reference proteome</keyword>
<feature type="active site" description="Proton acceptor; for dehydratase activity" evidence="4">
    <location>
        <position position="1353"/>
    </location>
</feature>
<proteinExistence type="predicted"/>
<dbReference type="SMART" id="SM00826">
    <property type="entry name" value="PKS_DH"/>
    <property type="match status" value="1"/>
</dbReference>
<dbReference type="SMART" id="SM00827">
    <property type="entry name" value="PKS_AT"/>
    <property type="match status" value="1"/>
</dbReference>
<dbReference type="InterPro" id="IPR016036">
    <property type="entry name" value="Malonyl_transacylase_ACP-bd"/>
</dbReference>
<feature type="region of interest" description="C-terminal hotdog fold" evidence="4">
    <location>
        <begin position="1456"/>
        <end position="1590"/>
    </location>
</feature>
<dbReference type="SUPFAM" id="SSF53901">
    <property type="entry name" value="Thiolase-like"/>
    <property type="match status" value="1"/>
</dbReference>
<dbReference type="PANTHER" id="PTHR43775">
    <property type="entry name" value="FATTY ACID SYNTHASE"/>
    <property type="match status" value="1"/>
</dbReference>
<dbReference type="InterPro" id="IPR016039">
    <property type="entry name" value="Thiolase-like"/>
</dbReference>
<dbReference type="Pfam" id="PF00109">
    <property type="entry name" value="ketoacyl-synt"/>
    <property type="match status" value="1"/>
</dbReference>
<dbReference type="Gene3D" id="3.30.70.250">
    <property type="entry name" value="Malonyl-CoA ACP transacylase, ACP-binding"/>
    <property type="match status" value="1"/>
</dbReference>
<dbReference type="InterPro" id="IPR001227">
    <property type="entry name" value="Ac_transferase_dom_sf"/>
</dbReference>
<dbReference type="CDD" id="cd08953">
    <property type="entry name" value="KR_2_SDR_x"/>
    <property type="match status" value="1"/>
</dbReference>
<feature type="region of interest" description="Disordered" evidence="5">
    <location>
        <begin position="1733"/>
        <end position="1753"/>
    </location>
</feature>
<dbReference type="PROSITE" id="PS52004">
    <property type="entry name" value="KS3_2"/>
    <property type="match status" value="1"/>
</dbReference>
<dbReference type="Pfam" id="PF08659">
    <property type="entry name" value="KR"/>
    <property type="match status" value="1"/>
</dbReference>
<dbReference type="SUPFAM" id="SSF51735">
    <property type="entry name" value="NAD(P)-binding Rossmann-fold domains"/>
    <property type="match status" value="2"/>
</dbReference>
<evidence type="ECO:0000256" key="2">
    <source>
        <dbReference type="ARBA" id="ARBA00022553"/>
    </source>
</evidence>
<dbReference type="Pfam" id="PF16197">
    <property type="entry name" value="KAsynt_C_assoc"/>
    <property type="match status" value="1"/>
</dbReference>
<dbReference type="InterPro" id="IPR014043">
    <property type="entry name" value="Acyl_transferase_dom"/>
</dbReference>
<evidence type="ECO:0000256" key="5">
    <source>
        <dbReference type="SAM" id="MobiDB-lite"/>
    </source>
</evidence>
<dbReference type="PROSITE" id="PS00012">
    <property type="entry name" value="PHOSPHOPANTETHEINE"/>
    <property type="match status" value="1"/>
</dbReference>
<dbReference type="GO" id="GO:0016740">
    <property type="term" value="F:transferase activity"/>
    <property type="evidence" value="ECO:0007669"/>
    <property type="project" value="UniProtKB-KW"/>
</dbReference>
<feature type="domain" description="Carrier" evidence="6">
    <location>
        <begin position="1658"/>
        <end position="1733"/>
    </location>
</feature>
<dbReference type="InterPro" id="IPR020806">
    <property type="entry name" value="PKS_PP-bd"/>
</dbReference>
<dbReference type="InterPro" id="IPR009081">
    <property type="entry name" value="PP-bd_ACP"/>
</dbReference>
<dbReference type="InterPro" id="IPR029058">
    <property type="entry name" value="AB_hydrolase_fold"/>
</dbReference>
<dbReference type="Gene3D" id="3.40.50.1820">
    <property type="entry name" value="alpha/beta hydrolase"/>
    <property type="match status" value="1"/>
</dbReference>
<keyword evidence="3 9" id="KW-0808">Transferase</keyword>
<accession>A0ABR9KIX1</accession>
<dbReference type="InterPro" id="IPR014030">
    <property type="entry name" value="Ketoacyl_synth_N"/>
</dbReference>
<evidence type="ECO:0000313" key="10">
    <source>
        <dbReference type="Proteomes" id="UP000661607"/>
    </source>
</evidence>
<dbReference type="EMBL" id="JADBEF010000001">
    <property type="protein sequence ID" value="MBE1561963.1"/>
    <property type="molecule type" value="Genomic_DNA"/>
</dbReference>
<dbReference type="PROSITE" id="PS50075">
    <property type="entry name" value="CARRIER"/>
    <property type="match status" value="1"/>
</dbReference>
<dbReference type="InterPro" id="IPR049551">
    <property type="entry name" value="PKS_DH_C"/>
</dbReference>
<evidence type="ECO:0000256" key="4">
    <source>
        <dbReference type="PROSITE-ProRule" id="PRU01363"/>
    </source>
</evidence>
<dbReference type="SMART" id="SM00823">
    <property type="entry name" value="PKS_PP"/>
    <property type="match status" value="1"/>
</dbReference>
<dbReference type="InterPro" id="IPR032821">
    <property type="entry name" value="PKS_assoc"/>
</dbReference>
<dbReference type="PROSITE" id="PS00606">
    <property type="entry name" value="KS3_1"/>
    <property type="match status" value="1"/>
</dbReference>
<keyword evidence="2" id="KW-0597">Phosphoprotein</keyword>
<dbReference type="InterPro" id="IPR036291">
    <property type="entry name" value="NAD(P)-bd_dom_sf"/>
</dbReference>
<dbReference type="CDD" id="cd00833">
    <property type="entry name" value="PKS"/>
    <property type="match status" value="1"/>
</dbReference>
<feature type="domain" description="PKS/mFAS DH" evidence="8">
    <location>
        <begin position="1314"/>
        <end position="1590"/>
    </location>
</feature>
<dbReference type="Gene3D" id="3.40.366.10">
    <property type="entry name" value="Malonyl-Coenzyme A Acyl Carrier Protein, domain 2"/>
    <property type="match status" value="1"/>
</dbReference>
<dbReference type="InterPro" id="IPR013968">
    <property type="entry name" value="PKS_KR"/>
</dbReference>
<name>A0ABR9KIX1_9ACTN</name>
<dbReference type="InterPro" id="IPR018201">
    <property type="entry name" value="Ketoacyl_synth_AS"/>
</dbReference>
<dbReference type="Gene3D" id="3.40.50.720">
    <property type="entry name" value="NAD(P)-binding Rossmann-like Domain"/>
    <property type="match status" value="1"/>
</dbReference>
<evidence type="ECO:0000259" key="7">
    <source>
        <dbReference type="PROSITE" id="PS52004"/>
    </source>
</evidence>
<dbReference type="Pfam" id="PF21089">
    <property type="entry name" value="PKS_DH_N"/>
    <property type="match status" value="1"/>
</dbReference>
<dbReference type="InterPro" id="IPR036736">
    <property type="entry name" value="ACP-like_sf"/>
</dbReference>
<dbReference type="InterPro" id="IPR006162">
    <property type="entry name" value="Ppantetheine_attach_site"/>
</dbReference>
<evidence type="ECO:0000256" key="1">
    <source>
        <dbReference type="ARBA" id="ARBA00022450"/>
    </source>
</evidence>
<dbReference type="InterPro" id="IPR014031">
    <property type="entry name" value="Ketoacyl_synth_C"/>
</dbReference>
<dbReference type="InterPro" id="IPR016035">
    <property type="entry name" value="Acyl_Trfase/lysoPLipase"/>
</dbReference>
<dbReference type="InterPro" id="IPR042104">
    <property type="entry name" value="PKS_dehydratase_sf"/>
</dbReference>
<sequence length="1753" mass="184183">MTEFGAEPIAIIGMSARVPGAGDLSQFWRNLVDGVESVTVFTREEQLAQGVTEAELANPSFVPAMHVLQGMEDFDAAFFGMTAREAELADPQQRLFLEQSHAALVDAGYDPERYDGEIGVYGGAGPSQYQWLNLRTNPRIANGAGDLGLSVGNNPDYVATTVSYRLNLRGPSLTVATACSTSLVAVHLACEALRGGECDMALAGGVCVELPHHRGYAAMDGYTSPSGHVRPFDAGADGTMWGSGVGVVTLKRLDDAIADGDQIRAVILGNAINNDGTSKIGFSAPSVQGQAEVIAQALGVAGVDPRTIGYVEAHGTGTALGDPIELSALTAVYGRDQEETGWCGVGSVKSNLGHLSQASGVVGLIKTVLSMEHGLIPPSINYERPNPAIDFDSSPFYVVSSLTKWEGQGPKRAAVSSFGIGGTNAHVVLQEAPPVAPVPRPLRPELLQLSARTPEALETMRSALAERLEREPDLALADVAFTLRSGRRAYPHRLAVLADDAHALNDRKRCHTGTAADAAPSVAFLFSGQGAQYAGMGAALYAAEPVFAAAVDRCAELLLPELGEDIRPLIFGTDDEPLRQTRLAQPALFTVEYALATLWQEWGVRPSAMIGHSIGEYVAATLAGVFSLPDALRLVAARGRLMQSMPPGSMLAVQRDAGFVASVLPEGLSIATVNGPGTCVVAGPAEAVEAFAERLRADKVRSTPLRTSHAFHSVMMEPILEEFTALVAAVPRRAPEAAFLSNVTGQWITAEQAVDPAYWARHLREPVLFGDCVATLLAEGSWALLECGPGKQLSSLARMQLRGAIAEGALAPMASLPGPSEQTGDLPTLYGSAARLWVAGVPVELGGAGRRVSLPGYPYERKRHFVEPGAGAPMAAAVAPARTIDDWFEVPVWHQVPATPAGESVERCVAFVAGPRGARLCAALRAAGAEVVEVRPGERFAPAEGGYTLRPGARDDYDALVAALSAPEGSEPGPLPRVLHAWALEGEPAGTDVEAAERAQEHGLFSLLLLVQALAAAQVAEGVRIDVLTEGTEDVLGGDLTRPEHATVAGITRVAPLEIAGLTVGHLDLDRATPDADVLAELRRPAREEVVALRAGRRWQRRVEPVAVPAGPVTGLREGGRYLITGGMGGIGITLAEEFGTRFRARLVLLGRTGLPPREEWDRPGDGRTARAVAAIRRIEAAGGQVTITAADVTDPVRLRAVMAEVVAAYGGLDGIVHAAGLPGGGMAEVKELDQARAVLAPKLAGTLALWQAFDGQDLDFVALCSSVTSLTGGFGQVDYCAANAFLDAYARSARGPRVLSLNWGAWREVGMAAEARGEAAAEPLEHPVLRTRSGHLAKGLISAETHWVLDEHRIGQTPVLPATAQLECARAAFAACVPAPGEGYAVELSDVVFTEPLAVREGSRSEVVVSIGGDGRFEVAADGRTRTAGSAAWVRPETAAKVDPALLRDRMRPAVPADEGGAGEGRVSALTFGPHWREPEQTWRGDGEELALVTATHPGEEGQWVLHPALLDVATSFSTARGNGAYLPLSYGRLVVRAPLPARFLSHLRHRSSGEEIVAVDLTLLDESGTVLAEIEEFTLRRVDPGALALNGGAAAPTGSGIGPAEGVEAFHRVLAAGLGPQVVISATALAEVAERERRPVEVAAAEPVERDTPYHAPEGALALTLARIWGEVLGVANVGADDDFFDLGGNSLVAVQLIAQVRATLGVKLPMRTLFEAPTVEQMAARVEQLTGGPGLAPEPAPAAIPRLSRR</sequence>
<gene>
    <name evidence="9" type="ORF">H4W81_004742</name>
</gene>
<feature type="region of interest" description="N-terminal hotdog fold" evidence="4">
    <location>
        <begin position="1314"/>
        <end position="1442"/>
    </location>
</feature>
<dbReference type="Pfam" id="PF02801">
    <property type="entry name" value="Ketoacyl-synt_C"/>
    <property type="match status" value="1"/>
</dbReference>
<dbReference type="InterPro" id="IPR049490">
    <property type="entry name" value="C883_1060-like_KR_N"/>
</dbReference>
<evidence type="ECO:0000259" key="6">
    <source>
        <dbReference type="PROSITE" id="PS50075"/>
    </source>
</evidence>
<dbReference type="Gene3D" id="3.30.70.3290">
    <property type="match status" value="1"/>
</dbReference>
<dbReference type="InterPro" id="IPR049900">
    <property type="entry name" value="PKS_mFAS_DH"/>
</dbReference>
<dbReference type="PROSITE" id="PS52019">
    <property type="entry name" value="PKS_MFAS_DH"/>
    <property type="match status" value="1"/>
</dbReference>
<dbReference type="RefSeq" id="WP_318781908.1">
    <property type="nucleotide sequence ID" value="NZ_BAAASY010000030.1"/>
</dbReference>
<dbReference type="Gene3D" id="3.10.129.110">
    <property type="entry name" value="Polyketide synthase dehydratase"/>
    <property type="match status" value="1"/>
</dbReference>
<dbReference type="InterPro" id="IPR050091">
    <property type="entry name" value="PKS_NRPS_Biosynth_Enz"/>
</dbReference>
<evidence type="ECO:0000313" key="9">
    <source>
        <dbReference type="EMBL" id="MBE1561963.1"/>
    </source>
</evidence>